<dbReference type="EMBL" id="CP137578">
    <property type="protein sequence ID" value="WOX29708.1"/>
    <property type="molecule type" value="Genomic_DNA"/>
</dbReference>
<keyword evidence="4" id="KW-1185">Reference proteome</keyword>
<name>A0A8I2H0K6_9GAMM</name>
<dbReference type="Proteomes" id="UP000646877">
    <property type="component" value="Unassembled WGS sequence"/>
</dbReference>
<evidence type="ECO:0000313" key="1">
    <source>
        <dbReference type="EMBL" id="NLR20808.1"/>
    </source>
</evidence>
<dbReference type="AlphaFoldDB" id="A0A8I2H0K6"/>
<gene>
    <name evidence="1" type="ORF">F9Y85_05625</name>
    <name evidence="2" type="ORF">R5H13_05455</name>
</gene>
<dbReference type="RefSeq" id="WP_130126666.1">
    <property type="nucleotide sequence ID" value="NZ_CBCSDF010000002.1"/>
</dbReference>
<evidence type="ECO:0000313" key="2">
    <source>
        <dbReference type="EMBL" id="WOX29708.1"/>
    </source>
</evidence>
<protein>
    <submittedName>
        <fullName evidence="1">Uncharacterized protein</fullName>
    </submittedName>
</protein>
<sequence>MNIYYDNNKGMSIAGNFWLVHPQTGEQWSKESVAQFIAETQLETEENSEVEYLKQQVITRIKQLAYSKLQSEQWRVERAKERELSERLNGNEEGAATERANLLAILQQREVVREKSGELEAAVLSLTSQAELLEFVIAF</sequence>
<reference evidence="2 4" key="2">
    <citation type="submission" date="2023-10" db="EMBL/GenBank/DDBJ databases">
        <title>To unveil natural product biosynthetic capacity in Pseudoalteromonas.</title>
        <authorList>
            <person name="Wang J."/>
        </authorList>
    </citation>
    <scope>NUCLEOTIDE SEQUENCE [LARGE SCALE GENOMIC DNA]</scope>
    <source>
        <strain evidence="2 4">DSM 15914</strain>
    </source>
</reference>
<evidence type="ECO:0000313" key="3">
    <source>
        <dbReference type="Proteomes" id="UP000646877"/>
    </source>
</evidence>
<reference evidence="1" key="1">
    <citation type="submission" date="2019-10" db="EMBL/GenBank/DDBJ databases">
        <authorList>
            <person name="Paulsen S."/>
        </authorList>
    </citation>
    <scope>NUCLEOTIDE SEQUENCE</scope>
    <source>
        <strain evidence="1">LMG 19692</strain>
    </source>
</reference>
<accession>A0A8I2H0K6</accession>
<evidence type="ECO:0000313" key="4">
    <source>
        <dbReference type="Proteomes" id="UP001304419"/>
    </source>
</evidence>
<proteinExistence type="predicted"/>
<dbReference type="EMBL" id="WEIA01000002">
    <property type="protein sequence ID" value="NLR20808.1"/>
    <property type="molecule type" value="Genomic_DNA"/>
</dbReference>
<dbReference type="Proteomes" id="UP001304419">
    <property type="component" value="Chromosome 1"/>
</dbReference>
<organism evidence="1 3">
    <name type="scientific">Pseudoalteromonas maricaloris</name>
    <dbReference type="NCBI Taxonomy" id="184924"/>
    <lineage>
        <taxon>Bacteria</taxon>
        <taxon>Pseudomonadati</taxon>
        <taxon>Pseudomonadota</taxon>
        <taxon>Gammaproteobacteria</taxon>
        <taxon>Alteromonadales</taxon>
        <taxon>Pseudoalteromonadaceae</taxon>
        <taxon>Pseudoalteromonas</taxon>
    </lineage>
</organism>